<feature type="region of interest" description="Disordered" evidence="9">
    <location>
        <begin position="639"/>
        <end position="665"/>
    </location>
</feature>
<dbReference type="InterPro" id="IPR013780">
    <property type="entry name" value="Glyco_hydro_b"/>
</dbReference>
<reference evidence="11" key="1">
    <citation type="submission" date="2021-01" db="EMBL/GenBank/DDBJ databases">
        <authorList>
            <person name="Corre E."/>
            <person name="Pelletier E."/>
            <person name="Niang G."/>
            <person name="Scheremetjew M."/>
            <person name="Finn R."/>
            <person name="Kale V."/>
            <person name="Holt S."/>
            <person name="Cochrane G."/>
            <person name="Meng A."/>
            <person name="Brown T."/>
            <person name="Cohen L."/>
        </authorList>
    </citation>
    <scope>NUCLEOTIDE SEQUENCE</scope>
    <source>
        <strain evidence="11">CCMP1320</strain>
    </source>
</reference>
<evidence type="ECO:0000256" key="3">
    <source>
        <dbReference type="ARBA" id="ARBA00022528"/>
    </source>
</evidence>
<organism evidence="11">
    <name type="scientific">Dunaliella tertiolecta</name>
    <name type="common">Green alga</name>
    <dbReference type="NCBI Taxonomy" id="3047"/>
    <lineage>
        <taxon>Eukaryota</taxon>
        <taxon>Viridiplantae</taxon>
        <taxon>Chlorophyta</taxon>
        <taxon>core chlorophytes</taxon>
        <taxon>Chlorophyceae</taxon>
        <taxon>CS clade</taxon>
        <taxon>Chlamydomonadales</taxon>
        <taxon>Dunaliellaceae</taxon>
        <taxon>Dunaliella</taxon>
    </lineage>
</organism>
<dbReference type="InterPro" id="IPR048650">
    <property type="entry name" value="ISOA1-3-like_C"/>
</dbReference>
<dbReference type="SUPFAM" id="SSF81296">
    <property type="entry name" value="E set domains"/>
    <property type="match status" value="1"/>
</dbReference>
<dbReference type="CDD" id="cd11326">
    <property type="entry name" value="AmyAc_Glg_debranch"/>
    <property type="match status" value="1"/>
</dbReference>
<dbReference type="InterPro" id="IPR013783">
    <property type="entry name" value="Ig-like_fold"/>
</dbReference>
<gene>
    <name evidence="11" type="ORF">DTER00134_LOCUS18923</name>
</gene>
<evidence type="ECO:0000259" key="10">
    <source>
        <dbReference type="SMART" id="SM00642"/>
    </source>
</evidence>
<evidence type="ECO:0000256" key="8">
    <source>
        <dbReference type="ARBA" id="ARBA00066531"/>
    </source>
</evidence>
<dbReference type="CDD" id="cd02856">
    <property type="entry name" value="E_set_GDE_Isoamylase_N"/>
    <property type="match status" value="1"/>
</dbReference>
<dbReference type="GO" id="GO:0009507">
    <property type="term" value="C:chloroplast"/>
    <property type="evidence" value="ECO:0007669"/>
    <property type="project" value="UniProtKB-SubCell"/>
</dbReference>
<dbReference type="Pfam" id="PF21156">
    <property type="entry name" value="ISOA1-3_C"/>
    <property type="match status" value="1"/>
</dbReference>
<name>A0A7S3VS00_DUNTE</name>
<dbReference type="Pfam" id="PF00128">
    <property type="entry name" value="Alpha-amylase"/>
    <property type="match status" value="1"/>
</dbReference>
<evidence type="ECO:0000256" key="5">
    <source>
        <dbReference type="ARBA" id="ARBA00022801"/>
    </source>
</evidence>
<comment type="similarity">
    <text evidence="2">Belongs to the glycosyl hydrolase 13 family.</text>
</comment>
<dbReference type="InterPro" id="IPR044505">
    <property type="entry name" value="GlgX_Isoamylase_N_E_set"/>
</dbReference>
<evidence type="ECO:0000313" key="11">
    <source>
        <dbReference type="EMBL" id="CAE0503850.1"/>
    </source>
</evidence>
<evidence type="ECO:0000256" key="6">
    <source>
        <dbReference type="ARBA" id="ARBA00022946"/>
    </source>
</evidence>
<keyword evidence="5" id="KW-0378">Hydrolase</keyword>
<dbReference type="Gene3D" id="2.60.40.1180">
    <property type="entry name" value="Golgi alpha-mannosidase II"/>
    <property type="match status" value="1"/>
</dbReference>
<comment type="subcellular location">
    <subcellularLocation>
        <location evidence="1">Plastid</location>
        <location evidence="1">Chloroplast</location>
    </subcellularLocation>
</comment>
<keyword evidence="3" id="KW-0150">Chloroplast</keyword>
<dbReference type="EC" id="3.2.1.68" evidence="8"/>
<dbReference type="PANTHER" id="PTHR43002">
    <property type="entry name" value="GLYCOGEN DEBRANCHING ENZYME"/>
    <property type="match status" value="1"/>
</dbReference>
<dbReference type="Gene3D" id="2.60.40.10">
    <property type="entry name" value="Immunoglobulins"/>
    <property type="match status" value="1"/>
</dbReference>
<dbReference type="InterPro" id="IPR014756">
    <property type="entry name" value="Ig_E-set"/>
</dbReference>
<feature type="compositionally biased region" description="Basic and acidic residues" evidence="9">
    <location>
        <begin position="639"/>
        <end position="651"/>
    </location>
</feature>
<accession>A0A7S3VS00</accession>
<proteinExistence type="inferred from homology"/>
<dbReference type="InterPro" id="IPR004193">
    <property type="entry name" value="Glyco_hydro_13_N"/>
</dbReference>
<dbReference type="InterPro" id="IPR017853">
    <property type="entry name" value="GH"/>
</dbReference>
<dbReference type="GO" id="GO:0019156">
    <property type="term" value="F:isoamylase activity"/>
    <property type="evidence" value="ECO:0007669"/>
    <property type="project" value="UniProtKB-EC"/>
</dbReference>
<dbReference type="SUPFAM" id="SSF51011">
    <property type="entry name" value="Glycosyl hydrolase domain"/>
    <property type="match status" value="1"/>
</dbReference>
<dbReference type="GO" id="GO:0005975">
    <property type="term" value="P:carbohydrate metabolic process"/>
    <property type="evidence" value="ECO:0007669"/>
    <property type="project" value="InterPro"/>
</dbReference>
<dbReference type="Pfam" id="PF02922">
    <property type="entry name" value="CBM_48"/>
    <property type="match status" value="1"/>
</dbReference>
<sequence>MMLSKCSTSLGMRNKLSCASTSSPRLLASPHASCRSAALLPLGTLLQKGRLHPCRISSSDVYVEEETRVPMPSMVPLPSLPFSAPSGQPSIPGVFGEPLVGKPEPMGATYDAATGVNNFAVMSSNAMAISLVLFDEDDLAAGRSTHEIPLNPTFNRTGDVWHIALPDLSQDLLYGYRVRGPHQDLDPDSPGHRFDDSAVVLDPYAQAVLSRRNWGKLAPDLAWEAPGVLGFAPTWPQAAGALPSLDTFDWEGDRPLRTPMEQLVIYEMHVRGFTRDDSSSVSAPGTYAGMIERLDYLASLGVNAVELLPVQELNELEYYSAIPGSDPPAYRYNYWGYSTVGFFAPMSRYSAAIAAGEPAHAVTNEFKTLVKECHKRGIEVILDVVFNHTAEGNEQGLTLSFRGLDNRVYYVLAPGGEYYNYSGCGNTLNCNQPAVRQFIMDCLKFWVLEYHVDGFRFDLASILTRAPSTWHPTRLDEDGNAVGLHSGGAAMDETGIMTDGAGVPTGTPLPDPPLIEAIAEDPVLRDTKLIAEAWDCDGLNQVAAFPHYGGRWAEWNGHFRDTVRNFIKGMDGTAGSFAAAMCGSPNIYSDPNPGESEWWSNNGGRKWRGNRPPTSSINFVIAHDGFTLADLVSYNEKHNEVNGEDNRDGEQHNNSWNSGVEGPTDDWSVKRLRQRQMRNISMALLLAHGVPMLHMGDEYGHTKNGNNNTYCHDTELNWFNWDKATADEAGLSRFHRLLIRLRKSRPELQRTSYVSDRDVQWHGEAPFTPDWTETSRLVAYTLCNTGGEPVLMIAFNTAHVSKVLELPPLNGKVWQQVADTSKLAPYDFLRVDEVLSADEVQRARAASLMWTADFKYPMLPWSSIVLEAVPESETHSLRV</sequence>
<keyword evidence="6" id="KW-0809">Transit peptide</keyword>
<keyword evidence="4" id="KW-0934">Plastid</keyword>
<dbReference type="EMBL" id="HBIP01031132">
    <property type="protein sequence ID" value="CAE0503850.1"/>
    <property type="molecule type" value="Transcribed_RNA"/>
</dbReference>
<dbReference type="Gene3D" id="3.20.20.80">
    <property type="entry name" value="Glycosidases"/>
    <property type="match status" value="1"/>
</dbReference>
<dbReference type="SUPFAM" id="SSF51445">
    <property type="entry name" value="(Trans)glycosidases"/>
    <property type="match status" value="1"/>
</dbReference>
<dbReference type="SMART" id="SM00642">
    <property type="entry name" value="Aamy"/>
    <property type="match status" value="1"/>
</dbReference>
<dbReference type="AlphaFoldDB" id="A0A7S3VS00"/>
<comment type="catalytic activity">
    <reaction evidence="7">
        <text>Hydrolysis of (1-&gt;6)-alpha-D-glucosidic branch linkages in glycogen, amylopectin and their beta-limit dextrins.</text>
        <dbReference type="EC" id="3.2.1.68"/>
    </reaction>
</comment>
<dbReference type="InterPro" id="IPR006047">
    <property type="entry name" value="GH13_cat_dom"/>
</dbReference>
<dbReference type="FunFam" id="3.20.20.80:FF:000054">
    <property type="entry name" value="Glycogen debranching enzyme"/>
    <property type="match status" value="1"/>
</dbReference>
<evidence type="ECO:0000256" key="1">
    <source>
        <dbReference type="ARBA" id="ARBA00004229"/>
    </source>
</evidence>
<evidence type="ECO:0000256" key="2">
    <source>
        <dbReference type="ARBA" id="ARBA00008061"/>
    </source>
</evidence>
<evidence type="ECO:0000256" key="7">
    <source>
        <dbReference type="ARBA" id="ARBA00051664"/>
    </source>
</evidence>
<feature type="domain" description="Glycosyl hydrolase family 13 catalytic" evidence="10">
    <location>
        <begin position="267"/>
        <end position="735"/>
    </location>
</feature>
<protein>
    <recommendedName>
        <fullName evidence="8">isoamylase</fullName>
        <ecNumber evidence="8">3.2.1.68</ecNumber>
    </recommendedName>
</protein>
<evidence type="ECO:0000256" key="9">
    <source>
        <dbReference type="SAM" id="MobiDB-lite"/>
    </source>
</evidence>
<evidence type="ECO:0000256" key="4">
    <source>
        <dbReference type="ARBA" id="ARBA00022640"/>
    </source>
</evidence>